<accession>A0A1I6P546</accession>
<proteinExistence type="predicted"/>
<keyword evidence="2" id="KW-1185">Reference proteome</keyword>
<evidence type="ECO:0000313" key="2">
    <source>
        <dbReference type="Proteomes" id="UP000198873"/>
    </source>
</evidence>
<dbReference type="EMBL" id="FPAB01000001">
    <property type="protein sequence ID" value="SFS35346.1"/>
    <property type="molecule type" value="Genomic_DNA"/>
</dbReference>
<organism evidence="1 2">
    <name type="scientific">Streptomyces harbinensis</name>
    <dbReference type="NCBI Taxonomy" id="1176198"/>
    <lineage>
        <taxon>Bacteria</taxon>
        <taxon>Bacillati</taxon>
        <taxon>Actinomycetota</taxon>
        <taxon>Actinomycetes</taxon>
        <taxon>Kitasatosporales</taxon>
        <taxon>Streptomycetaceae</taxon>
        <taxon>Streptomyces</taxon>
    </lineage>
</organism>
<dbReference type="RefSeq" id="WP_019431820.1">
    <property type="nucleotide sequence ID" value="NZ_CP054938.1"/>
</dbReference>
<dbReference type="STRING" id="1176198.SAMN05444716_101285"/>
<dbReference type="AlphaFoldDB" id="A0A1I6P546"/>
<protein>
    <submittedName>
        <fullName evidence="1">Uncharacterized protein</fullName>
    </submittedName>
</protein>
<evidence type="ECO:0000313" key="1">
    <source>
        <dbReference type="EMBL" id="SFS35346.1"/>
    </source>
</evidence>
<dbReference type="Proteomes" id="UP000198873">
    <property type="component" value="Unassembled WGS sequence"/>
</dbReference>
<gene>
    <name evidence="1" type="ORF">SAMN05444716_101285</name>
</gene>
<name>A0A1I6P546_9ACTN</name>
<sequence>MIVSTIIAAAFAIVVDQAVEVQFGLPGVIGLLILRTGLRKRNFTCTCVGITVLVMLGLNTL</sequence>
<reference evidence="2" key="1">
    <citation type="submission" date="2016-10" db="EMBL/GenBank/DDBJ databases">
        <authorList>
            <person name="Varghese N."/>
            <person name="Submissions S."/>
        </authorList>
    </citation>
    <scope>NUCLEOTIDE SEQUENCE [LARGE SCALE GENOMIC DNA]</scope>
    <source>
        <strain evidence="2">CGMCC 4.7047</strain>
    </source>
</reference>